<comment type="subunit">
    <text evidence="3">Homopentamer.</text>
</comment>
<keyword evidence="10" id="KW-0969">Cilium</keyword>
<keyword evidence="4" id="KW-0175">Coiled coil</keyword>
<dbReference type="Proteomes" id="UP000000467">
    <property type="component" value="Chromosome"/>
</dbReference>
<dbReference type="KEGG" id="tpz:Tph_c22190"/>
<dbReference type="Pfam" id="PF07195">
    <property type="entry name" value="FliD_C"/>
    <property type="match status" value="1"/>
</dbReference>
<dbReference type="GO" id="GO:0009424">
    <property type="term" value="C:bacterial-type flagellum hook"/>
    <property type="evidence" value="ECO:0007669"/>
    <property type="project" value="InterPro"/>
</dbReference>
<evidence type="ECO:0000256" key="4">
    <source>
        <dbReference type="ARBA" id="ARBA00023054"/>
    </source>
</evidence>
<keyword evidence="5" id="KW-0975">Bacterial flagellum</keyword>
<accession>K4LWP4</accession>
<evidence type="ECO:0000313" key="10">
    <source>
        <dbReference type="EMBL" id="AFV12409.1"/>
    </source>
</evidence>
<feature type="domain" description="Flagellar hook-associated protein 2 C-terminal" evidence="9">
    <location>
        <begin position="232"/>
        <end position="290"/>
    </location>
</feature>
<dbReference type="RefSeq" id="WP_015051281.1">
    <property type="nucleotide sequence ID" value="NC_018870.1"/>
</dbReference>
<dbReference type="GO" id="GO:0007155">
    <property type="term" value="P:cell adhesion"/>
    <property type="evidence" value="ECO:0007669"/>
    <property type="project" value="InterPro"/>
</dbReference>
<dbReference type="InterPro" id="IPR003481">
    <property type="entry name" value="FliD_N"/>
</dbReference>
<keyword evidence="10" id="KW-0282">Flagellum</keyword>
<dbReference type="STRING" id="1089553.Tph_c22190"/>
<dbReference type="eggNOG" id="COG1345">
    <property type="taxonomic scope" value="Bacteria"/>
</dbReference>
<evidence type="ECO:0000313" key="11">
    <source>
        <dbReference type="Proteomes" id="UP000000467"/>
    </source>
</evidence>
<name>K4LWP4_THEPS</name>
<evidence type="ECO:0000256" key="7">
    <source>
        <dbReference type="ARBA" id="ARBA00033192"/>
    </source>
</evidence>
<dbReference type="AlphaFoldDB" id="K4LWP4"/>
<evidence type="ECO:0000256" key="5">
    <source>
        <dbReference type="ARBA" id="ARBA00023143"/>
    </source>
</evidence>
<dbReference type="InterPro" id="IPR010809">
    <property type="entry name" value="FliD_C"/>
</dbReference>
<evidence type="ECO:0000256" key="6">
    <source>
        <dbReference type="ARBA" id="ARBA00033074"/>
    </source>
</evidence>
<dbReference type="PANTHER" id="PTHR30288:SF0">
    <property type="entry name" value="FLAGELLAR HOOK-ASSOCIATED PROTEIN 2"/>
    <property type="match status" value="1"/>
</dbReference>
<proteinExistence type="inferred from homology"/>
<dbReference type="GO" id="GO:0009421">
    <property type="term" value="C:bacterial-type flagellum filament cap"/>
    <property type="evidence" value="ECO:0007669"/>
    <property type="project" value="InterPro"/>
</dbReference>
<feature type="domain" description="Flagellar hook-associated protein 2 N-terminal" evidence="8">
    <location>
        <begin position="12"/>
        <end position="106"/>
    </location>
</feature>
<dbReference type="HOGENOM" id="CLU_959554_0_0_9"/>
<protein>
    <recommendedName>
        <fullName evidence="7">Filament cap protein</fullName>
    </recommendedName>
    <alternativeName>
        <fullName evidence="6">Flagellar cap protein</fullName>
    </alternativeName>
</protein>
<evidence type="ECO:0000256" key="3">
    <source>
        <dbReference type="ARBA" id="ARBA00011255"/>
    </source>
</evidence>
<dbReference type="EMBL" id="CP003732">
    <property type="protein sequence ID" value="AFV12409.1"/>
    <property type="molecule type" value="Genomic_DNA"/>
</dbReference>
<organism evidence="10 11">
    <name type="scientific">Thermacetogenium phaeum (strain ATCC BAA-254 / DSM 26808 / PB)</name>
    <dbReference type="NCBI Taxonomy" id="1089553"/>
    <lineage>
        <taxon>Bacteria</taxon>
        <taxon>Bacillati</taxon>
        <taxon>Bacillota</taxon>
        <taxon>Clostridia</taxon>
        <taxon>Thermoanaerobacterales</taxon>
        <taxon>Thermoanaerobacteraceae</taxon>
        <taxon>Thermacetogenium</taxon>
    </lineage>
</organism>
<keyword evidence="10" id="KW-0966">Cell projection</keyword>
<dbReference type="GO" id="GO:0071973">
    <property type="term" value="P:bacterial-type flagellum-dependent cell motility"/>
    <property type="evidence" value="ECO:0007669"/>
    <property type="project" value="TreeGrafter"/>
</dbReference>
<sequence length="290" mass="30988">MAGINRVSGLASGLDVDQIVSDLMKAQRMRLDKVIQDRQIWQWKQEDYRSLNASLLSLRNVVSNLRLQSSFLAKKATSSDEGIVTAAAGGNAVSTSYLVKVESLATIATNASAAAITKEGFVIDPDAPLASQESKFANSFGWDTDHTFSFTINGQTFTFDGDTDSLNKVIATVNANKAAGVSMFYDATTDRIAISTIKTGDNQEGAEIQVEDVTGSFMTGVLQIEEANEKGGTDASFEINGLAITSHTNSYTVNGVTFNFWGADPGRTVTVSVAHDVDAVVDTVKSFVDK</sequence>
<evidence type="ECO:0000256" key="2">
    <source>
        <dbReference type="ARBA" id="ARBA00009764"/>
    </source>
</evidence>
<comment type="similarity">
    <text evidence="2">Belongs to the FliD family.</text>
</comment>
<evidence type="ECO:0000259" key="8">
    <source>
        <dbReference type="Pfam" id="PF02465"/>
    </source>
</evidence>
<evidence type="ECO:0000256" key="1">
    <source>
        <dbReference type="ARBA" id="ARBA00004365"/>
    </source>
</evidence>
<dbReference type="Pfam" id="PF02465">
    <property type="entry name" value="FliD_N"/>
    <property type="match status" value="1"/>
</dbReference>
<dbReference type="PANTHER" id="PTHR30288">
    <property type="entry name" value="FLAGELLAR CAP/ASSEMBLY PROTEIN FLID"/>
    <property type="match status" value="1"/>
</dbReference>
<comment type="subcellular location">
    <subcellularLocation>
        <location evidence="1">Bacterial flagellum</location>
    </subcellularLocation>
</comment>
<dbReference type="OrthoDB" id="9776025at2"/>
<dbReference type="InterPro" id="IPR040026">
    <property type="entry name" value="FliD"/>
</dbReference>
<evidence type="ECO:0000259" key="9">
    <source>
        <dbReference type="Pfam" id="PF07195"/>
    </source>
</evidence>
<reference evidence="10 11" key="1">
    <citation type="journal article" date="2012" name="BMC Genomics">
        <title>Genome-guided analysis of physiological and morphological traits of the fermentative acetate oxidizer Thermacetogenium phaeum.</title>
        <authorList>
            <person name="Oehler D."/>
            <person name="Poehlein A."/>
            <person name="Leimbach A."/>
            <person name="Muller N."/>
            <person name="Daniel R."/>
            <person name="Gottschalk G."/>
            <person name="Schink B."/>
        </authorList>
    </citation>
    <scope>NUCLEOTIDE SEQUENCE [LARGE SCALE GENOMIC DNA]</scope>
    <source>
        <strain evidence="11">ATCC BAA-254 / DSM 26808 / PB</strain>
    </source>
</reference>
<keyword evidence="11" id="KW-1185">Reference proteome</keyword>
<gene>
    <name evidence="10" type="ordered locus">Tph_c22190</name>
</gene>